<dbReference type="FunFam" id="1.10.287.110:FF:000110">
    <property type="entry name" value="DnaJ domain protein (AFU_orthologue AFUA_2G13210)"/>
    <property type="match status" value="1"/>
</dbReference>
<dbReference type="UniPathway" id="UPA00545">
    <property type="reaction ID" value="UER00823"/>
</dbReference>
<dbReference type="AlphaFoldDB" id="A0A8H6B501"/>
<dbReference type="GO" id="GO:0042545">
    <property type="term" value="P:cell wall modification"/>
    <property type="evidence" value="ECO:0007669"/>
    <property type="project" value="InterPro"/>
</dbReference>
<gene>
    <name evidence="6" type="ORF">Bfra_006727</name>
</gene>
<dbReference type="PANTHER" id="PTHR44144:SF1">
    <property type="entry name" value="DNAJ HOMOLOG SUBFAMILY C MEMBER 9"/>
    <property type="match status" value="1"/>
</dbReference>
<evidence type="ECO:0000313" key="6">
    <source>
        <dbReference type="EMBL" id="KAF5879519.1"/>
    </source>
</evidence>
<reference evidence="6 7" key="1">
    <citation type="journal article" date="2020" name="Phytopathology">
        <title>A high-quality genome resource of Botrytis fragariae, a new and rapidly spreading fungal pathogen causing strawberry gray mold in the U.S.A.</title>
        <authorList>
            <person name="Wu Y."/>
            <person name="Saski C.A."/>
            <person name="Schnabel G."/>
            <person name="Xiao S."/>
            <person name="Hu M."/>
        </authorList>
    </citation>
    <scope>NUCLEOTIDE SEQUENCE [LARGE SCALE GENOMIC DNA]</scope>
    <source>
        <strain evidence="6 7">BVB16</strain>
    </source>
</reference>
<comment type="caution">
    <text evidence="6">The sequence shown here is derived from an EMBL/GenBank/DDBJ whole genome shotgun (WGS) entry which is preliminary data.</text>
</comment>
<dbReference type="GO" id="GO:0045490">
    <property type="term" value="P:pectin catabolic process"/>
    <property type="evidence" value="ECO:0007669"/>
    <property type="project" value="UniProtKB-UniPathway"/>
</dbReference>
<keyword evidence="3" id="KW-0063">Aspartyl esterase</keyword>
<feature type="compositionally biased region" description="Basic and acidic residues" evidence="4">
    <location>
        <begin position="526"/>
        <end position="542"/>
    </location>
</feature>
<feature type="compositionally biased region" description="Basic residues" evidence="4">
    <location>
        <begin position="654"/>
        <end position="663"/>
    </location>
</feature>
<dbReference type="PROSITE" id="PS50076">
    <property type="entry name" value="DNAJ_2"/>
    <property type="match status" value="1"/>
</dbReference>
<organism evidence="6 7">
    <name type="scientific">Botrytis fragariae</name>
    <dbReference type="NCBI Taxonomy" id="1964551"/>
    <lineage>
        <taxon>Eukaryota</taxon>
        <taxon>Fungi</taxon>
        <taxon>Dikarya</taxon>
        <taxon>Ascomycota</taxon>
        <taxon>Pezizomycotina</taxon>
        <taxon>Leotiomycetes</taxon>
        <taxon>Helotiales</taxon>
        <taxon>Sclerotiniaceae</taxon>
        <taxon>Botrytis</taxon>
    </lineage>
</organism>
<dbReference type="Pfam" id="PF01095">
    <property type="entry name" value="Pectinesterase"/>
    <property type="match status" value="1"/>
</dbReference>
<dbReference type="InterPro" id="IPR012334">
    <property type="entry name" value="Pectin_lyas_fold"/>
</dbReference>
<dbReference type="Proteomes" id="UP000531561">
    <property type="component" value="Unassembled WGS sequence"/>
</dbReference>
<dbReference type="PANTHER" id="PTHR44144">
    <property type="entry name" value="DNAJ HOMOLOG SUBFAMILY C MEMBER 9"/>
    <property type="match status" value="1"/>
</dbReference>
<dbReference type="GO" id="GO:0030599">
    <property type="term" value="F:pectinesterase activity"/>
    <property type="evidence" value="ECO:0007669"/>
    <property type="project" value="InterPro"/>
</dbReference>
<feature type="region of interest" description="Disordered" evidence="4">
    <location>
        <begin position="526"/>
        <end position="728"/>
    </location>
</feature>
<dbReference type="SUPFAM" id="SSF46565">
    <property type="entry name" value="Chaperone J-domain"/>
    <property type="match status" value="1"/>
</dbReference>
<evidence type="ECO:0000256" key="3">
    <source>
        <dbReference type="ARBA" id="ARBA00023085"/>
    </source>
</evidence>
<dbReference type="Gene3D" id="2.160.20.10">
    <property type="entry name" value="Single-stranded right-handed beta-helix, Pectin lyase-like"/>
    <property type="match status" value="1"/>
</dbReference>
<dbReference type="Pfam" id="PF23302">
    <property type="entry name" value="HTH_DNAJC9"/>
    <property type="match status" value="1"/>
</dbReference>
<accession>A0A8H6B501</accession>
<keyword evidence="2" id="KW-0378">Hydrolase</keyword>
<evidence type="ECO:0000256" key="1">
    <source>
        <dbReference type="ARBA" id="ARBA00005184"/>
    </source>
</evidence>
<feature type="domain" description="J" evidence="5">
    <location>
        <begin position="355"/>
        <end position="422"/>
    </location>
</feature>
<proteinExistence type="predicted"/>
<dbReference type="Pfam" id="PF00226">
    <property type="entry name" value="DnaJ"/>
    <property type="match status" value="1"/>
</dbReference>
<dbReference type="InterPro" id="IPR011050">
    <property type="entry name" value="Pectin_lyase_fold/virulence"/>
</dbReference>
<dbReference type="InterPro" id="IPR001623">
    <property type="entry name" value="DnaJ_domain"/>
</dbReference>
<feature type="compositionally biased region" description="Basic residues" evidence="4">
    <location>
        <begin position="707"/>
        <end position="728"/>
    </location>
</feature>
<dbReference type="Gene3D" id="1.10.287.110">
    <property type="entry name" value="DnaJ domain"/>
    <property type="match status" value="1"/>
</dbReference>
<dbReference type="InterPro" id="IPR036869">
    <property type="entry name" value="J_dom_sf"/>
</dbReference>
<feature type="compositionally biased region" description="Acidic residues" evidence="4">
    <location>
        <begin position="668"/>
        <end position="701"/>
    </location>
</feature>
<dbReference type="GO" id="GO:0031072">
    <property type="term" value="F:heat shock protein binding"/>
    <property type="evidence" value="ECO:0007669"/>
    <property type="project" value="TreeGrafter"/>
</dbReference>
<evidence type="ECO:0000313" key="7">
    <source>
        <dbReference type="Proteomes" id="UP000531561"/>
    </source>
</evidence>
<dbReference type="CDD" id="cd06257">
    <property type="entry name" value="DnaJ"/>
    <property type="match status" value="1"/>
</dbReference>
<dbReference type="GO" id="GO:0005634">
    <property type="term" value="C:nucleus"/>
    <property type="evidence" value="ECO:0007669"/>
    <property type="project" value="TreeGrafter"/>
</dbReference>
<dbReference type="GO" id="GO:0005737">
    <property type="term" value="C:cytoplasm"/>
    <property type="evidence" value="ECO:0007669"/>
    <property type="project" value="TreeGrafter"/>
</dbReference>
<comment type="pathway">
    <text evidence="1">Glycan metabolism; pectin degradation; 2-dehydro-3-deoxy-D-gluconate from pectin: step 1/5.</text>
</comment>
<evidence type="ECO:0000256" key="4">
    <source>
        <dbReference type="SAM" id="MobiDB-lite"/>
    </source>
</evidence>
<evidence type="ECO:0000256" key="2">
    <source>
        <dbReference type="ARBA" id="ARBA00022801"/>
    </source>
</evidence>
<dbReference type="InterPro" id="IPR000070">
    <property type="entry name" value="Pectinesterase_cat"/>
</dbReference>
<dbReference type="SMART" id="SM00271">
    <property type="entry name" value="DnaJ"/>
    <property type="match status" value="1"/>
</dbReference>
<dbReference type="SUPFAM" id="SSF51126">
    <property type="entry name" value="Pectin lyase-like"/>
    <property type="match status" value="1"/>
</dbReference>
<sequence length="728" mass="80982">MIVAVASLPNNTDTYVILIASGNYTEQVNVTRRGPTYLLGQTANPQNQSANTVNIIWKAIAGTGDNAYTSTLTVAPNLNASLTGSGTTGFAVPPGTPFGCTDFRTYNLNFINDFVPYSDGPSLALSISYANGGFYYTGFYSYQDTVYVGKLSNSYMSQSVVAGQTDFFYGFGTLWVTNTQIFLRSCGGGITAWKGTNTTFENKYGVYIVDSTVQKANSSLSIKGKCPLGRPWNAQMRSIFARTYLDDSILPAGYIDWSPARYDANNGNYSTVQAEYKNYGPGYNATARALSLFDVQYNDSQWAPYSSPAKVFQDPEGKFGDSQFTIVQQFADNNNKNLKMASHNDVADETPPQINPYEVLGIEKTASEDEIKRAYRKSALKHHPDKAPEHLKSDSHTKFQEIAFAYAILSNPNRRKRYDRTGSTSESVDADGFSWTEFYSEQYKDVVTSDAINQFANVYKGSDEEKDDLLAAYTKYEGKWGKMYQVIMLSDPVEDEERFREIIEEAIKTGEVEEYAVFRKETKASKDKRMKKARAEEKEAAKAAKQMGVDKLLKGSSGDVPEQSKKPKKNAPGHMDDLAAIIQARQASRGGFFDNLEAKYGGSKSAKGPGELSEEEFQRIRKGLGKSKDKAKGKGKRRAADSEDEVEEDEKPAPKKKSSRGKKREPEVEQEDEDEDEDVEMNDVGDDFQAEEAEEDEEEVEPEPKKSASKRTKKQPTRQSKRGKTTRA</sequence>
<dbReference type="InterPro" id="IPR052594">
    <property type="entry name" value="J_domain-containing_protein"/>
</dbReference>
<dbReference type="RefSeq" id="XP_037198463.1">
    <property type="nucleotide sequence ID" value="XM_037337097.1"/>
</dbReference>
<name>A0A8H6B501_9HELO</name>
<dbReference type="EMBL" id="JABFCT010000001">
    <property type="protein sequence ID" value="KAF5879519.1"/>
    <property type="molecule type" value="Genomic_DNA"/>
</dbReference>
<dbReference type="GeneID" id="59260789"/>
<dbReference type="OrthoDB" id="3934656at2759"/>
<dbReference type="PROSITE" id="PS00636">
    <property type="entry name" value="DNAJ_1"/>
    <property type="match status" value="1"/>
</dbReference>
<dbReference type="InterPro" id="IPR056453">
    <property type="entry name" value="HTH_DNAJC9"/>
</dbReference>
<protein>
    <submittedName>
        <fullName evidence="6">Putative pectin methylesterase protein</fullName>
    </submittedName>
</protein>
<dbReference type="InterPro" id="IPR018253">
    <property type="entry name" value="DnaJ_domain_CS"/>
</dbReference>
<evidence type="ECO:0000259" key="5">
    <source>
        <dbReference type="PROSITE" id="PS50076"/>
    </source>
</evidence>
<keyword evidence="7" id="KW-1185">Reference proteome</keyword>
<dbReference type="PRINTS" id="PR00625">
    <property type="entry name" value="JDOMAIN"/>
</dbReference>